<proteinExistence type="predicted"/>
<protein>
    <recommendedName>
        <fullName evidence="3">DUF4902 domain-containing protein</fullName>
    </recommendedName>
</protein>
<dbReference type="InterPro" id="IPR032598">
    <property type="entry name" value="RsaM-like"/>
</dbReference>
<dbReference type="Pfam" id="PF16245">
    <property type="entry name" value="DUF4902"/>
    <property type="match status" value="1"/>
</dbReference>
<evidence type="ECO:0008006" key="3">
    <source>
        <dbReference type="Google" id="ProtNLM"/>
    </source>
</evidence>
<dbReference type="EMBL" id="FOSR01000001">
    <property type="protein sequence ID" value="SFK21229.1"/>
    <property type="molecule type" value="Genomic_DNA"/>
</dbReference>
<evidence type="ECO:0000313" key="1">
    <source>
        <dbReference type="EMBL" id="SFK21229.1"/>
    </source>
</evidence>
<accession>A0A1I3XPI5</accession>
<organism evidence="1 2">
    <name type="scientific">Rhodanobacter glycinis</name>
    <dbReference type="NCBI Taxonomy" id="582702"/>
    <lineage>
        <taxon>Bacteria</taxon>
        <taxon>Pseudomonadati</taxon>
        <taxon>Pseudomonadota</taxon>
        <taxon>Gammaproteobacteria</taxon>
        <taxon>Lysobacterales</taxon>
        <taxon>Rhodanobacteraceae</taxon>
        <taxon>Rhodanobacter</taxon>
    </lineage>
</organism>
<dbReference type="Gene3D" id="3.10.450.610">
    <property type="match status" value="1"/>
</dbReference>
<reference evidence="2" key="1">
    <citation type="submission" date="2016-10" db="EMBL/GenBank/DDBJ databases">
        <authorList>
            <person name="Varghese N."/>
            <person name="Submissions S."/>
        </authorList>
    </citation>
    <scope>NUCLEOTIDE SEQUENCE [LARGE SCALE GENOMIC DNA]</scope>
    <source>
        <strain evidence="2">MO64</strain>
    </source>
</reference>
<dbReference type="Proteomes" id="UP000198725">
    <property type="component" value="Unassembled WGS sequence"/>
</dbReference>
<dbReference type="RefSeq" id="WP_008211861.1">
    <property type="nucleotide sequence ID" value="NZ_FOSR01000001.1"/>
</dbReference>
<name>A0A1I3XPI5_9GAMM</name>
<evidence type="ECO:0000313" key="2">
    <source>
        <dbReference type="Proteomes" id="UP000198725"/>
    </source>
</evidence>
<keyword evidence="2" id="KW-1185">Reference proteome</keyword>
<sequence length="150" mass="16170">MNTSAPIIFRDAQADGYVRIPELAIPRLALRHLSSGLDTALLDNLWRTAINALSAGYTEWLCTGWIGGVADDIVQISVGWDWYQESAAGTLLLAGGDIRSNVMAVDCNGHDLGMMRTTLALDRGLAMLDWQCIVAAAVPLAFHPRGSCLN</sequence>
<dbReference type="AlphaFoldDB" id="A0A1I3XPI5"/>
<gene>
    <name evidence="1" type="ORF">SAMN05192579_10180</name>
</gene>